<organism evidence="4">
    <name type="scientific">Candidatus Methanomethylicus mesodigestus</name>
    <dbReference type="NCBI Taxonomy" id="1867258"/>
    <lineage>
        <taxon>Archaea</taxon>
        <taxon>Thermoproteota</taxon>
        <taxon>Methanosuratincolia</taxon>
        <taxon>Candidatus Methanomethylicales</taxon>
        <taxon>Candidatus Methanomethylicaceae</taxon>
        <taxon>Candidatus Methanomethylicus</taxon>
    </lineage>
</organism>
<feature type="domain" description="Phosphoribosyltransferase" evidence="3">
    <location>
        <begin position="24"/>
        <end position="151"/>
    </location>
</feature>
<dbReference type="EMBL" id="DSTX01000005">
    <property type="protein sequence ID" value="HFK20418.1"/>
    <property type="molecule type" value="Genomic_DNA"/>
</dbReference>
<dbReference type="CDD" id="cd06223">
    <property type="entry name" value="PRTases_typeI"/>
    <property type="match status" value="1"/>
</dbReference>
<comment type="caution">
    <text evidence="4">The sequence shown here is derived from an EMBL/GenBank/DDBJ whole genome shotgun (WGS) entry which is preliminary data.</text>
</comment>
<protein>
    <submittedName>
        <fullName evidence="4">Phosphoribosyltransferase</fullName>
    </submittedName>
</protein>
<keyword evidence="1 4" id="KW-0328">Glycosyltransferase</keyword>
<dbReference type="Gene3D" id="3.40.50.2020">
    <property type="match status" value="1"/>
</dbReference>
<dbReference type="InterPro" id="IPR029057">
    <property type="entry name" value="PRTase-like"/>
</dbReference>
<evidence type="ECO:0000259" key="3">
    <source>
        <dbReference type="Pfam" id="PF00156"/>
    </source>
</evidence>
<proteinExistence type="predicted"/>
<dbReference type="SUPFAM" id="SSF53271">
    <property type="entry name" value="PRTase-like"/>
    <property type="match status" value="1"/>
</dbReference>
<evidence type="ECO:0000256" key="1">
    <source>
        <dbReference type="ARBA" id="ARBA00022676"/>
    </source>
</evidence>
<sequence>MVFLVLQMPKVNCRKVAWDDVERWCQTVSDKIIASNWLPDCVVAISRGGYVPSRLICDRLLVGELVSIQVSHWPSAAQKAKEAGVRNPLICNLDGKRALIVDDISDTGESIIIAKDYVWSNCRPDELRVATLQWLSMSSKIEPDYFAEEIREWVWVQYPWTRLEDIVGFVKRIISDGEKKDAWTLDEIAKAFPKWYGAGFGRWYYKRALEYLLKRGDLVRTRKGYSLPE</sequence>
<dbReference type="InterPro" id="IPR000836">
    <property type="entry name" value="PRTase_dom"/>
</dbReference>
<dbReference type="Pfam" id="PF00156">
    <property type="entry name" value="Pribosyltran"/>
    <property type="match status" value="1"/>
</dbReference>
<keyword evidence="2 4" id="KW-0808">Transferase</keyword>
<dbReference type="AlphaFoldDB" id="A0A7C3J4V3"/>
<dbReference type="PANTHER" id="PTHR43363:SF2">
    <property type="entry name" value="PHOSPHORIBOSYLTRANSFERASE"/>
    <property type="match status" value="1"/>
</dbReference>
<evidence type="ECO:0000313" key="4">
    <source>
        <dbReference type="EMBL" id="HFK20418.1"/>
    </source>
</evidence>
<dbReference type="GO" id="GO:0016757">
    <property type="term" value="F:glycosyltransferase activity"/>
    <property type="evidence" value="ECO:0007669"/>
    <property type="project" value="UniProtKB-KW"/>
</dbReference>
<name>A0A7C3J4V3_9CREN</name>
<evidence type="ECO:0000256" key="2">
    <source>
        <dbReference type="ARBA" id="ARBA00022679"/>
    </source>
</evidence>
<reference evidence="4" key="1">
    <citation type="journal article" date="2020" name="mSystems">
        <title>Genome- and Community-Level Interaction Insights into Carbon Utilization and Element Cycling Functions of Hydrothermarchaeota in Hydrothermal Sediment.</title>
        <authorList>
            <person name="Zhou Z."/>
            <person name="Liu Y."/>
            <person name="Xu W."/>
            <person name="Pan J."/>
            <person name="Luo Z.H."/>
            <person name="Li M."/>
        </authorList>
    </citation>
    <scope>NUCLEOTIDE SEQUENCE [LARGE SCALE GENOMIC DNA]</scope>
    <source>
        <strain evidence="4">SpSt-468</strain>
    </source>
</reference>
<dbReference type="PANTHER" id="PTHR43363">
    <property type="entry name" value="HYPOXANTHINE PHOSPHORIBOSYLTRANSFERASE"/>
    <property type="match status" value="1"/>
</dbReference>
<gene>
    <name evidence="4" type="ORF">ENS19_03965</name>
</gene>
<accession>A0A7C3J4V3</accession>